<dbReference type="PANTHER" id="PTHR24136">
    <property type="entry name" value="SOWAH (DROSOPHILA) HOMOLOG"/>
    <property type="match status" value="1"/>
</dbReference>
<proteinExistence type="inferred from homology"/>
<organism evidence="6 7">
    <name type="scientific">Petrolisthes manimaculis</name>
    <dbReference type="NCBI Taxonomy" id="1843537"/>
    <lineage>
        <taxon>Eukaryota</taxon>
        <taxon>Metazoa</taxon>
        <taxon>Ecdysozoa</taxon>
        <taxon>Arthropoda</taxon>
        <taxon>Crustacea</taxon>
        <taxon>Multicrustacea</taxon>
        <taxon>Malacostraca</taxon>
        <taxon>Eumalacostraca</taxon>
        <taxon>Eucarida</taxon>
        <taxon>Decapoda</taxon>
        <taxon>Pleocyemata</taxon>
        <taxon>Anomura</taxon>
        <taxon>Galatheoidea</taxon>
        <taxon>Porcellanidae</taxon>
        <taxon>Petrolisthes</taxon>
    </lineage>
</organism>
<evidence type="ECO:0000256" key="5">
    <source>
        <dbReference type="SAM" id="MobiDB-lite"/>
    </source>
</evidence>
<dbReference type="Pfam" id="PF12796">
    <property type="entry name" value="Ank_2"/>
    <property type="match status" value="1"/>
</dbReference>
<evidence type="ECO:0000256" key="3">
    <source>
        <dbReference type="ARBA" id="ARBA00023043"/>
    </source>
</evidence>
<dbReference type="GO" id="GO:0016567">
    <property type="term" value="P:protein ubiquitination"/>
    <property type="evidence" value="ECO:0007669"/>
    <property type="project" value="TreeGrafter"/>
</dbReference>
<dbReference type="InterPro" id="IPR036770">
    <property type="entry name" value="Ankyrin_rpt-contain_sf"/>
</dbReference>
<accession>A0AAE1QCZ9</accession>
<name>A0AAE1QCZ9_9EUCA</name>
<dbReference type="PROSITE" id="PS50088">
    <property type="entry name" value="ANK_REPEAT"/>
    <property type="match status" value="1"/>
</dbReference>
<dbReference type="Pfam" id="PF00023">
    <property type="entry name" value="Ank"/>
    <property type="match status" value="1"/>
</dbReference>
<keyword evidence="3 4" id="KW-0040">ANK repeat</keyword>
<feature type="repeat" description="ANK" evidence="4">
    <location>
        <begin position="153"/>
        <end position="185"/>
    </location>
</feature>
<evidence type="ECO:0000256" key="2">
    <source>
        <dbReference type="ARBA" id="ARBA00022737"/>
    </source>
</evidence>
<dbReference type="GO" id="GO:0045732">
    <property type="term" value="P:positive regulation of protein catabolic process"/>
    <property type="evidence" value="ECO:0007669"/>
    <property type="project" value="TreeGrafter"/>
</dbReference>
<keyword evidence="7" id="KW-1185">Reference proteome</keyword>
<feature type="region of interest" description="Disordered" evidence="5">
    <location>
        <begin position="1"/>
        <end position="24"/>
    </location>
</feature>
<evidence type="ECO:0000313" key="6">
    <source>
        <dbReference type="EMBL" id="KAK4323935.1"/>
    </source>
</evidence>
<gene>
    <name evidence="6" type="ORF">Pmani_005394</name>
</gene>
<dbReference type="Gene3D" id="1.25.40.20">
    <property type="entry name" value="Ankyrin repeat-containing domain"/>
    <property type="match status" value="1"/>
</dbReference>
<comment type="similarity">
    <text evidence="1">Belongs to the ankyrin SOCS box (ASB) family.</text>
</comment>
<dbReference type="Proteomes" id="UP001292094">
    <property type="component" value="Unassembled WGS sequence"/>
</dbReference>
<evidence type="ECO:0000313" key="7">
    <source>
        <dbReference type="Proteomes" id="UP001292094"/>
    </source>
</evidence>
<keyword evidence="2" id="KW-0677">Repeat</keyword>
<dbReference type="SMART" id="SM00248">
    <property type="entry name" value="ANK"/>
    <property type="match status" value="2"/>
</dbReference>
<evidence type="ECO:0000256" key="1">
    <source>
        <dbReference type="ARBA" id="ARBA00005949"/>
    </source>
</evidence>
<dbReference type="EMBL" id="JAWZYT010000401">
    <property type="protein sequence ID" value="KAK4323935.1"/>
    <property type="molecule type" value="Genomic_DNA"/>
</dbReference>
<evidence type="ECO:0000256" key="4">
    <source>
        <dbReference type="PROSITE-ProRule" id="PRU00023"/>
    </source>
</evidence>
<protein>
    <submittedName>
        <fullName evidence="6">Uncharacterized protein</fullName>
    </submittedName>
</protein>
<dbReference type="PANTHER" id="PTHR24136:SF15">
    <property type="entry name" value="ANK_REP_REGION DOMAIN-CONTAINING PROTEIN"/>
    <property type="match status" value="1"/>
</dbReference>
<dbReference type="InterPro" id="IPR002110">
    <property type="entry name" value="Ankyrin_rpt"/>
</dbReference>
<dbReference type="AlphaFoldDB" id="A0AAE1QCZ9"/>
<dbReference type="SUPFAM" id="SSF48403">
    <property type="entry name" value="Ankyrin repeat"/>
    <property type="match status" value="1"/>
</dbReference>
<comment type="caution">
    <text evidence="6">The sequence shown here is derived from an EMBL/GenBank/DDBJ whole genome shotgun (WGS) entry which is preliminary data.</text>
</comment>
<reference evidence="6" key="1">
    <citation type="submission" date="2023-11" db="EMBL/GenBank/DDBJ databases">
        <title>Genome assemblies of two species of porcelain crab, Petrolisthes cinctipes and Petrolisthes manimaculis (Anomura: Porcellanidae).</title>
        <authorList>
            <person name="Angst P."/>
        </authorList>
    </citation>
    <scope>NUCLEOTIDE SEQUENCE</scope>
    <source>
        <strain evidence="6">PB745_02</strain>
        <tissue evidence="6">Gill</tissue>
    </source>
</reference>
<dbReference type="PROSITE" id="PS50297">
    <property type="entry name" value="ANK_REP_REGION"/>
    <property type="match status" value="1"/>
</dbReference>
<dbReference type="InterPro" id="IPR051573">
    <property type="entry name" value="Ankyrin-SOCS_box_domain"/>
</dbReference>
<sequence>MPIRTGSRARLQASTAPTPPTPEQRRCRLNKAIQAITQDDIRTLVSCIPGHIEVKEVFDLLIGGCDGESGEGRYSDGGRRVRASLLHLAVHHKAPQCTKLLLHLGAPTEANESLLGDCAIHSALRVAGGGGGIYSLVTLLLEYGATPTSLNSARDTPLHLAAERGLVHVVKLLLDAGALTTARNRYEETPWDLATLSGSPSSLACADLILTHHLQQKQ</sequence>